<dbReference type="CDD" id="cd00143">
    <property type="entry name" value="PP2Cc"/>
    <property type="match status" value="1"/>
</dbReference>
<dbReference type="InterPro" id="IPR001932">
    <property type="entry name" value="PPM-type_phosphatase-like_dom"/>
</dbReference>
<keyword evidence="5" id="KW-1185">Reference proteome</keyword>
<sequence length="299" mass="32873">MKYHSGQCTLIGNRSLNQDRCLIMESPDSVLLALADGMGGHPRGEMAAQVLMNTCRKSFLTSRKPISSPRVFLSGLMDMAHRSILEFGRDQQPPIEPRTTATLCLIQDGNAYWAHAGDSRIYLLREGVIAHRTADHSYVEQLRQQGVISAAQAATHRYRNYVTRCLGGISNRPVAEFSGPFKLQRDDVLMLCSDGFWGALQERVMAQQLSDISQPLNQLIEMLSNRAAANSQPESDNVTAIGLRWGTAPVNLKPADFSMALGDNTPMPDTPELPSDKALEEAINSLRGAVIEATHKSKL</sequence>
<evidence type="ECO:0000313" key="2">
    <source>
        <dbReference type="EMBL" id="KRT53866.1"/>
    </source>
</evidence>
<dbReference type="InterPro" id="IPR015655">
    <property type="entry name" value="PP2C"/>
</dbReference>
<dbReference type="EMBL" id="LDXT01000095">
    <property type="protein sequence ID" value="KRT53866.1"/>
    <property type="molecule type" value="Genomic_DNA"/>
</dbReference>
<dbReference type="PANTHER" id="PTHR13832">
    <property type="entry name" value="PROTEIN PHOSPHATASE 2C"/>
    <property type="match status" value="1"/>
</dbReference>
<reference evidence="4 5" key="1">
    <citation type="submission" date="2015-11" db="EMBL/GenBank/DDBJ databases">
        <title>The genome of Candidatus Endoriftia persephone in Ridgeia piscesae and population structure of the North Eastern Pacific vestimentiferan symbionts.</title>
        <authorList>
            <person name="Perez M."/>
            <person name="Juniper K.S."/>
        </authorList>
    </citation>
    <scope>NUCLEOTIDE SEQUENCE [LARGE SCALE GENOMIC DNA]</scope>
    <source>
        <strain evidence="3">Ind10</strain>
        <strain evidence="2">Ind11</strain>
    </source>
</reference>
<dbReference type="STRING" id="54398.Ga0074115_101202"/>
<dbReference type="RefSeq" id="WP_057955936.1">
    <property type="nucleotide sequence ID" value="NZ_KQ556899.1"/>
</dbReference>
<gene>
    <name evidence="2" type="ORF">Ga0074115_101202</name>
    <name evidence="3" type="ORF">Ga0076813_127411</name>
</gene>
<name>A0A0T5Z5N7_9GAMM</name>
<protein>
    <submittedName>
        <fullName evidence="3">Serine/threonine protein phosphatase PrpC</fullName>
    </submittedName>
</protein>
<accession>A0A0T5Z5N7</accession>
<organism evidence="3 4">
    <name type="scientific">endosymbiont of Ridgeia piscesae</name>
    <dbReference type="NCBI Taxonomy" id="54398"/>
    <lineage>
        <taxon>Bacteria</taxon>
        <taxon>Pseudomonadati</taxon>
        <taxon>Pseudomonadota</taxon>
        <taxon>Gammaproteobacteria</taxon>
        <taxon>sulfur-oxidizing symbionts</taxon>
    </lineage>
</organism>
<dbReference type="EMBL" id="LMXI01000420">
    <property type="protein sequence ID" value="KRT58077.1"/>
    <property type="molecule type" value="Genomic_DNA"/>
</dbReference>
<evidence type="ECO:0000259" key="1">
    <source>
        <dbReference type="PROSITE" id="PS51746"/>
    </source>
</evidence>
<proteinExistence type="predicted"/>
<dbReference type="GO" id="GO:0004722">
    <property type="term" value="F:protein serine/threonine phosphatase activity"/>
    <property type="evidence" value="ECO:0007669"/>
    <property type="project" value="InterPro"/>
</dbReference>
<dbReference type="PANTHER" id="PTHR13832:SF827">
    <property type="entry name" value="PROTEIN PHOSPHATASE 1L"/>
    <property type="match status" value="1"/>
</dbReference>
<dbReference type="Proteomes" id="UP000051276">
    <property type="component" value="Unassembled WGS sequence"/>
</dbReference>
<dbReference type="Pfam" id="PF13672">
    <property type="entry name" value="PP2C_2"/>
    <property type="match status" value="1"/>
</dbReference>
<evidence type="ECO:0000313" key="3">
    <source>
        <dbReference type="EMBL" id="KRT58077.1"/>
    </source>
</evidence>
<feature type="domain" description="PPM-type phosphatase" evidence="1">
    <location>
        <begin position="4"/>
        <end position="245"/>
    </location>
</feature>
<dbReference type="SMART" id="SM00331">
    <property type="entry name" value="PP2C_SIG"/>
    <property type="match status" value="1"/>
</dbReference>
<evidence type="ECO:0000313" key="5">
    <source>
        <dbReference type="Proteomes" id="UP000051634"/>
    </source>
</evidence>
<dbReference type="Gene3D" id="3.60.40.10">
    <property type="entry name" value="PPM-type phosphatase domain"/>
    <property type="match status" value="1"/>
</dbReference>
<evidence type="ECO:0000313" key="4">
    <source>
        <dbReference type="Proteomes" id="UP000051276"/>
    </source>
</evidence>
<comment type="caution">
    <text evidence="3">The sequence shown here is derived from an EMBL/GenBank/DDBJ whole genome shotgun (WGS) entry which is preliminary data.</text>
</comment>
<dbReference type="InterPro" id="IPR036457">
    <property type="entry name" value="PPM-type-like_dom_sf"/>
</dbReference>
<dbReference type="OrthoDB" id="9801841at2"/>
<dbReference type="AlphaFoldDB" id="A0A0T5Z5N7"/>
<dbReference type="SMART" id="SM00332">
    <property type="entry name" value="PP2Cc"/>
    <property type="match status" value="1"/>
</dbReference>
<dbReference type="SUPFAM" id="SSF81606">
    <property type="entry name" value="PP2C-like"/>
    <property type="match status" value="1"/>
</dbReference>
<dbReference type="PROSITE" id="PS51746">
    <property type="entry name" value="PPM_2"/>
    <property type="match status" value="1"/>
</dbReference>
<dbReference type="Proteomes" id="UP000051634">
    <property type="component" value="Unassembled WGS sequence"/>
</dbReference>